<dbReference type="KEGG" id="mai:MICA_1769"/>
<dbReference type="Pfam" id="PF04233">
    <property type="entry name" value="Phage_Mu_F"/>
    <property type="match status" value="1"/>
</dbReference>
<dbReference type="eggNOG" id="COG2369">
    <property type="taxonomic scope" value="Bacteria"/>
</dbReference>
<keyword evidence="1" id="KW-0175">Coiled coil</keyword>
<dbReference type="Gene3D" id="1.10.101.10">
    <property type="entry name" value="PGBD-like superfamily/PGBD"/>
    <property type="match status" value="1"/>
</dbReference>
<proteinExistence type="predicted"/>
<dbReference type="OrthoDB" id="4446543at2"/>
<dbReference type="InterPro" id="IPR002477">
    <property type="entry name" value="Peptidoglycan-bd-like"/>
</dbReference>
<evidence type="ECO:0000259" key="3">
    <source>
        <dbReference type="Pfam" id="PF04233"/>
    </source>
</evidence>
<feature type="coiled-coil region" evidence="1">
    <location>
        <begin position="213"/>
        <end position="268"/>
    </location>
</feature>
<name>G2KST6_MICAA</name>
<dbReference type="HOGENOM" id="CLU_1004046_0_0_5"/>
<evidence type="ECO:0000259" key="2">
    <source>
        <dbReference type="Pfam" id="PF01471"/>
    </source>
</evidence>
<evidence type="ECO:0000313" key="5">
    <source>
        <dbReference type="Proteomes" id="UP000009286"/>
    </source>
</evidence>
<organism evidence="4 5">
    <name type="scientific">Micavibrio aeruginosavorus (strain ARL-13)</name>
    <dbReference type="NCBI Taxonomy" id="856793"/>
    <lineage>
        <taxon>Bacteria</taxon>
        <taxon>Pseudomonadati</taxon>
        <taxon>Bdellovibrionota</taxon>
        <taxon>Bdellovibrionia</taxon>
        <taxon>Bdellovibrionales</taxon>
        <taxon>Pseudobdellovibrionaceae</taxon>
        <taxon>Micavibrio</taxon>
    </lineage>
</organism>
<protein>
    <submittedName>
        <fullName evidence="4">Putative peptidoglycan binding domain protein</fullName>
    </submittedName>
</protein>
<evidence type="ECO:0000256" key="1">
    <source>
        <dbReference type="SAM" id="Coils"/>
    </source>
</evidence>
<dbReference type="eggNOG" id="COG3409">
    <property type="taxonomic scope" value="Bacteria"/>
</dbReference>
<accession>G2KST6</accession>
<dbReference type="Proteomes" id="UP000009286">
    <property type="component" value="Chromosome"/>
</dbReference>
<feature type="domain" description="Peptidoglycan binding-like" evidence="2">
    <location>
        <begin position="18"/>
        <end position="68"/>
    </location>
</feature>
<dbReference type="InterPro" id="IPR036365">
    <property type="entry name" value="PGBD-like_sf"/>
</dbReference>
<gene>
    <name evidence="4" type="ordered locus">MICA_1769</name>
</gene>
<dbReference type="RefSeq" id="WP_014103304.1">
    <property type="nucleotide sequence ID" value="NC_016026.1"/>
</dbReference>
<dbReference type="InterPro" id="IPR036366">
    <property type="entry name" value="PGBDSf"/>
</dbReference>
<dbReference type="Pfam" id="PF01471">
    <property type="entry name" value="PG_binding_1"/>
    <property type="match status" value="1"/>
</dbReference>
<dbReference type="InterPro" id="IPR006528">
    <property type="entry name" value="Phage_head_morphogenesis_dom"/>
</dbReference>
<feature type="coiled-coil region" evidence="1">
    <location>
        <begin position="135"/>
        <end position="169"/>
    </location>
</feature>
<keyword evidence="5" id="KW-1185">Reference proteome</keyword>
<dbReference type="AlphaFoldDB" id="G2KST6"/>
<sequence length="277" mass="31397">MPIALSKPFARNTQVDDYDVRQIKKALNRLGYYVPDDAVFTALKQFQTDHGLSPSGMVRPGDETIAALNNAITNAPDSQYIWRTVGDGRVRGQHAALAGQQRQWNDSPDPGEDFNCRCWAEPVSATGKPQGPLDCREERDAADLAEKKVQEIKDLIIGLAEDAQKIKQEKDEIIRRLTQLFGGVLAIHIINWPAKWLDNMHEAIRFNFGIQIENQLQGEIEFLGERLKRIREKIQEKLDQRAILDVLLEKSLDDYTEAEKRLDDCMSKKNESGVISV</sequence>
<dbReference type="SUPFAM" id="SSF47090">
    <property type="entry name" value="PGBD-like"/>
    <property type="match status" value="1"/>
</dbReference>
<feature type="domain" description="Phage head morphogenesis" evidence="3">
    <location>
        <begin position="73"/>
        <end position="119"/>
    </location>
</feature>
<evidence type="ECO:0000313" key="4">
    <source>
        <dbReference type="EMBL" id="AEP10081.1"/>
    </source>
</evidence>
<dbReference type="EMBL" id="CP002382">
    <property type="protein sequence ID" value="AEP10081.1"/>
    <property type="molecule type" value="Genomic_DNA"/>
</dbReference>
<reference evidence="4 5" key="1">
    <citation type="journal article" date="2011" name="BMC Genomics">
        <title>Genomic insights into an obligate epibiotic bacterial predator: Micavibrio aeruginosavorus ARL-13.</title>
        <authorList>
            <person name="Wang Z."/>
            <person name="Kadouri D."/>
            <person name="Wu M."/>
        </authorList>
    </citation>
    <scope>NUCLEOTIDE SEQUENCE [LARGE SCALE GENOMIC DNA]</scope>
    <source>
        <strain evidence="4 5">ARL-13</strain>
    </source>
</reference>